<name>A0AAF3J4Q0_9BILA</name>
<sequence length="246" mass="28355">MKPRPVERLFIVSPDQFVDFTTVLDGKLTAHYELYNISSGRMGFRIQSNASENYRVVPSSGFIESGARLVVTTTVRSGGNVDSRHCFRIHGLDVCDSELDLTIDEFWKYHPKIMKESYTLKVRAPEFRESRLRERLLTQVAAIRQTNSTLRKRIETLELNNNYLVGLTDVSEHHGHASRIIVHFAYSMLAILLTLFAWDLSMAIIFSDEYETILLEKGQKHLETAANFIEALREERNLTQENFVIK</sequence>
<evidence type="ECO:0000313" key="5">
    <source>
        <dbReference type="WBParaSite" id="MBELARI_LOCUS16030"/>
    </source>
</evidence>
<evidence type="ECO:0000313" key="4">
    <source>
        <dbReference type="Proteomes" id="UP000887575"/>
    </source>
</evidence>
<evidence type="ECO:0000256" key="1">
    <source>
        <dbReference type="RuleBase" id="RU003425"/>
    </source>
</evidence>
<dbReference type="Proteomes" id="UP000887575">
    <property type="component" value="Unassembled WGS sequence"/>
</dbReference>
<evidence type="ECO:0000259" key="3">
    <source>
        <dbReference type="PROSITE" id="PS50202"/>
    </source>
</evidence>
<comment type="function">
    <text evidence="1">Central component in molecular interactions underlying sperm crawling. Forms an extensive filament system that extends from sperm villipoda, along the leading edge of the pseudopod.</text>
</comment>
<keyword evidence="1" id="KW-0963">Cytoplasm</keyword>
<feature type="transmembrane region" description="Helical" evidence="2">
    <location>
        <begin position="184"/>
        <end position="206"/>
    </location>
</feature>
<dbReference type="InterPro" id="IPR008962">
    <property type="entry name" value="PapD-like_sf"/>
</dbReference>
<dbReference type="AlphaFoldDB" id="A0AAF3J4Q0"/>
<dbReference type="Gene3D" id="2.60.40.10">
    <property type="entry name" value="Immunoglobulins"/>
    <property type="match status" value="1"/>
</dbReference>
<accession>A0AAF3J4Q0</accession>
<dbReference type="InterPro" id="IPR000535">
    <property type="entry name" value="MSP_dom"/>
</dbReference>
<reference evidence="5" key="1">
    <citation type="submission" date="2024-02" db="UniProtKB">
        <authorList>
            <consortium name="WormBaseParasite"/>
        </authorList>
    </citation>
    <scope>IDENTIFICATION</scope>
</reference>
<dbReference type="WBParaSite" id="MBELARI_LOCUS16030">
    <property type="protein sequence ID" value="MBELARI_LOCUS16030"/>
    <property type="gene ID" value="MBELARI_LOCUS16030"/>
</dbReference>
<keyword evidence="1" id="KW-0206">Cytoskeleton</keyword>
<evidence type="ECO:0000256" key="2">
    <source>
        <dbReference type="SAM" id="Phobius"/>
    </source>
</evidence>
<dbReference type="SUPFAM" id="SSF49354">
    <property type="entry name" value="PapD-like"/>
    <property type="match status" value="1"/>
</dbReference>
<proteinExistence type="predicted"/>
<organism evidence="4 5">
    <name type="scientific">Mesorhabditis belari</name>
    <dbReference type="NCBI Taxonomy" id="2138241"/>
    <lineage>
        <taxon>Eukaryota</taxon>
        <taxon>Metazoa</taxon>
        <taxon>Ecdysozoa</taxon>
        <taxon>Nematoda</taxon>
        <taxon>Chromadorea</taxon>
        <taxon>Rhabditida</taxon>
        <taxon>Rhabditina</taxon>
        <taxon>Rhabditomorpha</taxon>
        <taxon>Rhabditoidea</taxon>
        <taxon>Rhabditidae</taxon>
        <taxon>Mesorhabditinae</taxon>
        <taxon>Mesorhabditis</taxon>
    </lineage>
</organism>
<keyword evidence="4" id="KW-1185">Reference proteome</keyword>
<protein>
    <recommendedName>
        <fullName evidence="1">Major sperm protein</fullName>
    </recommendedName>
</protein>
<dbReference type="Pfam" id="PF00635">
    <property type="entry name" value="Motile_Sperm"/>
    <property type="match status" value="1"/>
</dbReference>
<keyword evidence="2" id="KW-0472">Membrane</keyword>
<feature type="domain" description="MSP" evidence="3">
    <location>
        <begin position="9"/>
        <end position="125"/>
    </location>
</feature>
<keyword evidence="2" id="KW-1133">Transmembrane helix</keyword>
<dbReference type="InterPro" id="IPR013783">
    <property type="entry name" value="Ig-like_fold"/>
</dbReference>
<keyword evidence="2" id="KW-0812">Transmembrane</keyword>
<dbReference type="PROSITE" id="PS50202">
    <property type="entry name" value="MSP"/>
    <property type="match status" value="1"/>
</dbReference>